<dbReference type="EMBL" id="CP075546">
    <property type="protein sequence ID" value="QVV90478.1"/>
    <property type="molecule type" value="Genomic_DNA"/>
</dbReference>
<gene>
    <name evidence="1" type="ORF">KHC33_08395</name>
</gene>
<dbReference type="Pfam" id="PF21850">
    <property type="entry name" value="DUF6909"/>
    <property type="match status" value="1"/>
</dbReference>
<evidence type="ECO:0000313" key="2">
    <source>
        <dbReference type="Proteomes" id="UP000680656"/>
    </source>
</evidence>
<reference evidence="1 2" key="1">
    <citation type="submission" date="2021-05" db="EMBL/GenBank/DDBJ databases">
        <title>A novel Methanospirillum isolate from a pyrite-forming mixed culture.</title>
        <authorList>
            <person name="Bunk B."/>
            <person name="Sproer C."/>
            <person name="Spring S."/>
            <person name="Pester M."/>
        </authorList>
    </citation>
    <scope>NUCLEOTIDE SEQUENCE [LARGE SCALE GENOMIC DNA]</scope>
    <source>
        <strain evidence="1 2">J.3.6.1-F.2.7.3</strain>
    </source>
</reference>
<keyword evidence="2" id="KW-1185">Reference proteome</keyword>
<dbReference type="Proteomes" id="UP000680656">
    <property type="component" value="Chromosome"/>
</dbReference>
<dbReference type="KEGG" id="mrtj:KHC33_08395"/>
<protein>
    <submittedName>
        <fullName evidence="1">Uncharacterized protein</fullName>
    </submittedName>
</protein>
<proteinExistence type="predicted"/>
<sequence>MTNPVDEHIQHFHTLLVRDGHIRIKDIEPGHAAMDSSLHYHAGSSSINVSAFYYAAMRLPRCIDCVRTIIISSDLQSMVDSGFPIYDWEEVRTEGRRRKCYYDKNFLLAAHMSSVSDIDDIITIITTFQIEWNKIHDCLSRPDEYSKIKIFHQMNLYLTGLDPFQKKLNISHNDWKLFLKLCSGDPESFLLTIGSKRLDFHIQRVFRSNENTRSHLDAWWEELVASCPYSLSSCPVYFVSANIYSIPSLVTGFLDDDEALISSFLENSPDEVRDRLHMLLSDDDDSRIKNLLHYCNVYYSETGSLSHSTFEKDSGIIRFQNSSHFDLNACIIPIQKLSEDRIDSRIRIRQSDVLQHSDALIIIIDYPLGSAAHDILSLILEKCTVIGIYIFGKAGTLRNRIGDIIIPSTIWDTFSGNEFRFHNCYSA</sequence>
<dbReference type="AlphaFoldDB" id="A0A8E7EIH8"/>
<dbReference type="InterPro" id="IPR054204">
    <property type="entry name" value="DUF6909"/>
</dbReference>
<accession>A0A8E7EIH8</accession>
<organism evidence="1 2">
    <name type="scientific">Methanospirillum purgamenti</name>
    <dbReference type="NCBI Taxonomy" id="2834276"/>
    <lineage>
        <taxon>Archaea</taxon>
        <taxon>Methanobacteriati</taxon>
        <taxon>Methanobacteriota</taxon>
        <taxon>Stenosarchaea group</taxon>
        <taxon>Methanomicrobia</taxon>
        <taxon>Methanomicrobiales</taxon>
        <taxon>Methanospirillaceae</taxon>
        <taxon>Methanospirillum</taxon>
    </lineage>
</organism>
<evidence type="ECO:0000313" key="1">
    <source>
        <dbReference type="EMBL" id="QVV90478.1"/>
    </source>
</evidence>
<name>A0A8E7EIH8_9EURY</name>